<comment type="caution">
    <text evidence="1">The sequence shown here is derived from an EMBL/GenBank/DDBJ whole genome shotgun (WGS) entry which is preliminary data.</text>
</comment>
<dbReference type="Proteomes" id="UP000178622">
    <property type="component" value="Unassembled WGS sequence"/>
</dbReference>
<dbReference type="SUPFAM" id="SSF53335">
    <property type="entry name" value="S-adenosyl-L-methionine-dependent methyltransferases"/>
    <property type="match status" value="1"/>
</dbReference>
<proteinExistence type="predicted"/>
<dbReference type="RefSeq" id="WP_070792976.1">
    <property type="nucleotide sequence ID" value="NZ_MKIR01000024.1"/>
</dbReference>
<evidence type="ECO:0000313" key="1">
    <source>
        <dbReference type="EMBL" id="OFI48583.1"/>
    </source>
</evidence>
<keyword evidence="1" id="KW-0489">Methyltransferase</keyword>
<dbReference type="PANTHER" id="PTHR35276:SF1">
    <property type="entry name" value="TRNA (MNM(5)S(2)U34)-METHYLTRANSFERASE, CHLOROPLASTIC"/>
    <property type="match status" value="1"/>
</dbReference>
<dbReference type="AlphaFoldDB" id="A0A1E8GLR5"/>
<dbReference type="STRING" id="1859473.BG261_06710"/>
<protein>
    <submittedName>
        <fullName evidence="1">SAM-dependent methyltransferase</fullName>
    </submittedName>
</protein>
<dbReference type="EMBL" id="MKIR01000024">
    <property type="protein sequence ID" value="OFI48583.1"/>
    <property type="molecule type" value="Genomic_DNA"/>
</dbReference>
<reference evidence="2" key="1">
    <citation type="submission" date="2016-09" db="EMBL/GenBank/DDBJ databases">
        <title>Draft genome sequence of a novel species of the family Streptococcaceae isolated from flowers.</title>
        <authorList>
            <person name="Chuah L.-O."/>
            <person name="Yap K.-P."/>
            <person name="Thong K.L."/>
            <person name="Liong M.T."/>
            <person name="Ahmad R."/>
            <person name="Rusul G."/>
        </authorList>
    </citation>
    <scope>NUCLEOTIDE SEQUENCE [LARGE SCALE GENOMIC DNA]</scope>
    <source>
        <strain evidence="2">DF1</strain>
    </source>
</reference>
<sequence length="180" mass="20350">MLSPLNMAHYWLKEIIEPDDIVIDATMGNGFDTIFLAQLTKKVYSFDVQEAAIVSTQEKLVENKLEAQLILDGHENVDKYVDKNVKAAIFNLGYLPKSDKSIITKAPTTLAALRKILAMMKKGSRLAIMVYYGHVGGSEEKTSVENFVENLEQKEYQVMKYGAMNQKNTPPFLIMIEKLK</sequence>
<dbReference type="Pfam" id="PF06962">
    <property type="entry name" value="rRNA_methylase"/>
    <property type="match status" value="1"/>
</dbReference>
<dbReference type="Gene3D" id="3.40.50.150">
    <property type="entry name" value="Vaccinia Virus protein VP39"/>
    <property type="match status" value="1"/>
</dbReference>
<name>A0A1E8GLR5_9LACT</name>
<organism evidence="1 2">
    <name type="scientific">Floricoccus tropicus</name>
    <dbReference type="NCBI Taxonomy" id="1859473"/>
    <lineage>
        <taxon>Bacteria</taxon>
        <taxon>Bacillati</taxon>
        <taxon>Bacillota</taxon>
        <taxon>Bacilli</taxon>
        <taxon>Lactobacillales</taxon>
        <taxon>Streptococcaceae</taxon>
        <taxon>Floricoccus</taxon>
    </lineage>
</organism>
<accession>A0A1E8GLR5</accession>
<dbReference type="InterPro" id="IPR010719">
    <property type="entry name" value="MnmM_MeTrfase"/>
</dbReference>
<evidence type="ECO:0000313" key="2">
    <source>
        <dbReference type="Proteomes" id="UP000178622"/>
    </source>
</evidence>
<dbReference type="OrthoDB" id="9792989at2"/>
<dbReference type="GO" id="GO:0032259">
    <property type="term" value="P:methylation"/>
    <property type="evidence" value="ECO:0007669"/>
    <property type="project" value="UniProtKB-KW"/>
</dbReference>
<keyword evidence="2" id="KW-1185">Reference proteome</keyword>
<keyword evidence="1" id="KW-0808">Transferase</keyword>
<gene>
    <name evidence="1" type="ORF">BG261_06710</name>
</gene>
<dbReference type="GO" id="GO:0008168">
    <property type="term" value="F:methyltransferase activity"/>
    <property type="evidence" value="ECO:0007669"/>
    <property type="project" value="UniProtKB-KW"/>
</dbReference>
<dbReference type="PANTHER" id="PTHR35276">
    <property type="entry name" value="S-ADENOSYL-L-METHIONINE-DEPENDENT METHYLTRANSFERASES SUPERFAMILY PROTEIN"/>
    <property type="match status" value="1"/>
</dbReference>
<dbReference type="InterPro" id="IPR029063">
    <property type="entry name" value="SAM-dependent_MTases_sf"/>
</dbReference>